<dbReference type="EMBL" id="NNSR01000046">
    <property type="protein sequence ID" value="PKD30569.1"/>
    <property type="molecule type" value="Genomic_DNA"/>
</dbReference>
<gene>
    <name evidence="1" type="ORF">RBATCC27255_01015</name>
</gene>
<reference evidence="1" key="1">
    <citation type="journal article" date="2018" name="Environ. Microbiol.">
        <title>Sporulation capability and amylosome conservation among diverse human colonic and rumen isolates of the keystone starch-degrader Ruminococcus bromii.</title>
        <authorList>
            <person name="Mukhopadhya I."/>
            <person name="Morais S."/>
            <person name="Laverde-Gomez J."/>
            <person name="Sheridan P.O."/>
            <person name="Walker A.W."/>
            <person name="Kelly W."/>
            <person name="Klieve A.V."/>
            <person name="Ouwerkerk D."/>
            <person name="Duncan S.H."/>
            <person name="Louis P."/>
            <person name="Koropatkin N."/>
            <person name="Cockburn D."/>
            <person name="Kibler R."/>
            <person name="Cooper P.J."/>
            <person name="Sandoval C."/>
            <person name="Crost E."/>
            <person name="Juge N."/>
            <person name="Bayer E.A."/>
            <person name="Flint H.J."/>
        </authorList>
    </citation>
    <scope>NUCLEOTIDE SEQUENCE [LARGE SCALE GENOMIC DNA]</scope>
    <source>
        <strain evidence="1">ATCC 27255</strain>
    </source>
</reference>
<dbReference type="SMART" id="SM00257">
    <property type="entry name" value="LysM"/>
    <property type="match status" value="2"/>
</dbReference>
<dbReference type="Gene3D" id="3.10.350.10">
    <property type="entry name" value="LysM domain"/>
    <property type="match status" value="2"/>
</dbReference>
<dbReference type="PANTHER" id="PTHR33734">
    <property type="entry name" value="LYSM DOMAIN-CONTAINING GPI-ANCHORED PROTEIN 2"/>
    <property type="match status" value="1"/>
</dbReference>
<dbReference type="Proteomes" id="UP000233425">
    <property type="component" value="Unassembled WGS sequence"/>
</dbReference>
<dbReference type="InterPro" id="IPR036779">
    <property type="entry name" value="LysM_dom_sf"/>
</dbReference>
<dbReference type="Pfam" id="PF01476">
    <property type="entry name" value="LysM"/>
    <property type="match status" value="2"/>
</dbReference>
<evidence type="ECO:0000313" key="2">
    <source>
        <dbReference type="Proteomes" id="UP000233425"/>
    </source>
</evidence>
<keyword evidence="1" id="KW-0326">Glycosidase</keyword>
<comment type="caution">
    <text evidence="1">The sequence shown here is derived from an EMBL/GenBank/DDBJ whole genome shotgun (WGS) entry which is preliminary data.</text>
</comment>
<dbReference type="InterPro" id="IPR018392">
    <property type="entry name" value="LysM"/>
</dbReference>
<sequence length="101" mass="11177">MEMVQYTVRPGNTLFGIAQFFQTTVNDILKYNNIQTPDAIFVGQVLTVPAGSAETQYHVARPGDSLWIIAQMHGTTVDNLSRLNGLSNPNVIYPGQIIKVR</sequence>
<name>A0A2N0UUC8_9FIRM</name>
<accession>A0A2N0UUC8</accession>
<dbReference type="GO" id="GO:0008932">
    <property type="term" value="F:lytic endotransglycosylase activity"/>
    <property type="evidence" value="ECO:0007669"/>
    <property type="project" value="TreeGrafter"/>
</dbReference>
<dbReference type="AlphaFoldDB" id="A0A2N0UUC8"/>
<protein>
    <submittedName>
        <fullName evidence="1">Muramidase-2</fullName>
        <ecNumber evidence="1">3.2.1.17</ecNumber>
    </submittedName>
</protein>
<dbReference type="SUPFAM" id="SSF54106">
    <property type="entry name" value="LysM domain"/>
    <property type="match status" value="2"/>
</dbReference>
<dbReference type="PANTHER" id="PTHR33734:SF22">
    <property type="entry name" value="MEMBRANE-BOUND LYTIC MUREIN TRANSGLYCOSYLASE D"/>
    <property type="match status" value="1"/>
</dbReference>
<proteinExistence type="predicted"/>
<organism evidence="1 2">
    <name type="scientific">Ruminococcus bromii</name>
    <dbReference type="NCBI Taxonomy" id="40518"/>
    <lineage>
        <taxon>Bacteria</taxon>
        <taxon>Bacillati</taxon>
        <taxon>Bacillota</taxon>
        <taxon>Clostridia</taxon>
        <taxon>Eubacteriales</taxon>
        <taxon>Oscillospiraceae</taxon>
        <taxon>Ruminococcus</taxon>
    </lineage>
</organism>
<dbReference type="CDD" id="cd00118">
    <property type="entry name" value="LysM"/>
    <property type="match status" value="2"/>
</dbReference>
<evidence type="ECO:0000313" key="1">
    <source>
        <dbReference type="EMBL" id="PKD30569.1"/>
    </source>
</evidence>
<dbReference type="RefSeq" id="WP_101029033.1">
    <property type="nucleotide sequence ID" value="NZ_CABMMZ010000046.1"/>
</dbReference>
<keyword evidence="2" id="KW-1185">Reference proteome</keyword>
<dbReference type="PROSITE" id="PS51782">
    <property type="entry name" value="LYSM"/>
    <property type="match status" value="2"/>
</dbReference>
<dbReference type="GeneID" id="93768712"/>
<keyword evidence="1" id="KW-0378">Hydrolase</keyword>
<dbReference type="GO" id="GO:0003796">
    <property type="term" value="F:lysozyme activity"/>
    <property type="evidence" value="ECO:0007669"/>
    <property type="project" value="UniProtKB-EC"/>
</dbReference>
<dbReference type="EC" id="3.2.1.17" evidence="1"/>